<organism evidence="8 9">
    <name type="scientific">Tranquillimonas rosea</name>
    <dbReference type="NCBI Taxonomy" id="641238"/>
    <lineage>
        <taxon>Bacteria</taxon>
        <taxon>Pseudomonadati</taxon>
        <taxon>Pseudomonadota</taxon>
        <taxon>Alphaproteobacteria</taxon>
        <taxon>Rhodobacterales</taxon>
        <taxon>Roseobacteraceae</taxon>
        <taxon>Tranquillimonas</taxon>
    </lineage>
</organism>
<dbReference type="InterPro" id="IPR052031">
    <property type="entry name" value="Membrane_Transporter-Flippase"/>
</dbReference>
<dbReference type="PIRSF" id="PIRSF006603">
    <property type="entry name" value="DinF"/>
    <property type="match status" value="1"/>
</dbReference>
<feature type="transmembrane region" description="Helical" evidence="7">
    <location>
        <begin position="164"/>
        <end position="188"/>
    </location>
</feature>
<keyword evidence="3" id="KW-1003">Cell membrane</keyword>
<sequence length="472" mass="47905">MPTDRDLTTGPITRAVLSVSAPMSVGIFAVLSVGLADAYFLGRLGEAQLAAVGFLYPVTTAVTSLAIGLSAGATAALSQAIGRGDDRRSVARMALHALAFAVVLGIVAGGVIWLATGPLFAALGAGREVATEIRAYMGWWCVSFPALAAMMTVNAVFRAHGNAASAAIIMTSVAAVNVALDPVLIYGFGPIARLGTGGAAIATGIARVLSLAAGLIWAARRNYLSWDTAPFRGIGRSLRRIVEVGLPAAVSNAINPAGMAIVTGAVATLGETAVAGFGAATRVQTLALVPVLALSSGIGPVVGQNWGAAQVGRAQRAVRFTFLLCLVYGLALGVLLAVFAEPLSAIFASAIGDATFATTYLRWVGWTLFGYGVLVTGNAAMNARSRAVWSMGMSLSRIFVLYVPLAWIGVSVAGFAGIAAAAATANVAAAVAMVFAARANRLWPGALGLAERPKGTIEDAPGQLSHTGPTAG</sequence>
<dbReference type="RefSeq" id="WP_092687719.1">
    <property type="nucleotide sequence ID" value="NZ_FOGU01000001.1"/>
</dbReference>
<evidence type="ECO:0000313" key="8">
    <source>
        <dbReference type="EMBL" id="SER55623.1"/>
    </source>
</evidence>
<feature type="transmembrane region" description="Helical" evidence="7">
    <location>
        <begin position="93"/>
        <end position="116"/>
    </location>
</feature>
<feature type="transmembrane region" description="Helical" evidence="7">
    <location>
        <begin position="387"/>
        <end position="408"/>
    </location>
</feature>
<dbReference type="NCBIfam" id="TIGR00797">
    <property type="entry name" value="matE"/>
    <property type="match status" value="1"/>
</dbReference>
<feature type="transmembrane region" description="Helical" evidence="7">
    <location>
        <begin position="414"/>
        <end position="437"/>
    </location>
</feature>
<dbReference type="AlphaFoldDB" id="A0A1H9Q6Z7"/>
<feature type="transmembrane region" description="Helical" evidence="7">
    <location>
        <begin position="194"/>
        <end position="218"/>
    </location>
</feature>
<keyword evidence="6 7" id="KW-0472">Membrane</keyword>
<proteinExistence type="predicted"/>
<feature type="transmembrane region" description="Helical" evidence="7">
    <location>
        <begin position="136"/>
        <end position="157"/>
    </location>
</feature>
<keyword evidence="9" id="KW-1185">Reference proteome</keyword>
<gene>
    <name evidence="8" type="ORF">SAMN04490244_101471</name>
</gene>
<dbReference type="EMBL" id="FOGU01000001">
    <property type="protein sequence ID" value="SER55623.1"/>
    <property type="molecule type" value="Genomic_DNA"/>
</dbReference>
<feature type="transmembrane region" description="Helical" evidence="7">
    <location>
        <begin position="320"/>
        <end position="340"/>
    </location>
</feature>
<name>A0A1H9Q6Z7_9RHOB</name>
<keyword evidence="4 7" id="KW-0812">Transmembrane</keyword>
<evidence type="ECO:0000256" key="5">
    <source>
        <dbReference type="ARBA" id="ARBA00022989"/>
    </source>
</evidence>
<dbReference type="OrthoDB" id="9806302at2"/>
<dbReference type="GO" id="GO:0042910">
    <property type="term" value="F:xenobiotic transmembrane transporter activity"/>
    <property type="evidence" value="ECO:0007669"/>
    <property type="project" value="InterPro"/>
</dbReference>
<dbReference type="PANTHER" id="PTHR43549">
    <property type="entry name" value="MULTIDRUG RESISTANCE PROTEIN YPNP-RELATED"/>
    <property type="match status" value="1"/>
</dbReference>
<evidence type="ECO:0000256" key="2">
    <source>
        <dbReference type="ARBA" id="ARBA00022448"/>
    </source>
</evidence>
<accession>A0A1H9Q6Z7</accession>
<dbReference type="InterPro" id="IPR048279">
    <property type="entry name" value="MdtK-like"/>
</dbReference>
<evidence type="ECO:0000256" key="4">
    <source>
        <dbReference type="ARBA" id="ARBA00022692"/>
    </source>
</evidence>
<evidence type="ECO:0000256" key="7">
    <source>
        <dbReference type="SAM" id="Phobius"/>
    </source>
</evidence>
<dbReference type="PANTHER" id="PTHR43549:SF3">
    <property type="entry name" value="MULTIDRUG RESISTANCE PROTEIN YPNP-RELATED"/>
    <property type="match status" value="1"/>
</dbReference>
<evidence type="ECO:0000256" key="6">
    <source>
        <dbReference type="ARBA" id="ARBA00023136"/>
    </source>
</evidence>
<feature type="transmembrane region" description="Helical" evidence="7">
    <location>
        <begin position="54"/>
        <end position="81"/>
    </location>
</feature>
<keyword evidence="2" id="KW-0813">Transport</keyword>
<protein>
    <submittedName>
        <fullName evidence="8">Putative efflux protein, MATE family</fullName>
    </submittedName>
</protein>
<keyword evidence="5 7" id="KW-1133">Transmembrane helix</keyword>
<dbReference type="InterPro" id="IPR002528">
    <property type="entry name" value="MATE_fam"/>
</dbReference>
<feature type="transmembrane region" description="Helical" evidence="7">
    <location>
        <begin position="12"/>
        <end position="34"/>
    </location>
</feature>
<feature type="transmembrane region" description="Helical" evidence="7">
    <location>
        <begin position="360"/>
        <end position="380"/>
    </location>
</feature>
<dbReference type="Pfam" id="PF01554">
    <property type="entry name" value="MatE"/>
    <property type="match status" value="2"/>
</dbReference>
<evidence type="ECO:0000256" key="3">
    <source>
        <dbReference type="ARBA" id="ARBA00022475"/>
    </source>
</evidence>
<dbReference type="GO" id="GO:0015297">
    <property type="term" value="F:antiporter activity"/>
    <property type="evidence" value="ECO:0007669"/>
    <property type="project" value="InterPro"/>
</dbReference>
<dbReference type="Proteomes" id="UP000198885">
    <property type="component" value="Unassembled WGS sequence"/>
</dbReference>
<evidence type="ECO:0000256" key="1">
    <source>
        <dbReference type="ARBA" id="ARBA00004429"/>
    </source>
</evidence>
<reference evidence="8 9" key="1">
    <citation type="submission" date="2016-10" db="EMBL/GenBank/DDBJ databases">
        <authorList>
            <person name="de Groot N.N."/>
        </authorList>
    </citation>
    <scope>NUCLEOTIDE SEQUENCE [LARGE SCALE GENOMIC DNA]</scope>
    <source>
        <strain evidence="8 9">DSM 23042</strain>
    </source>
</reference>
<dbReference type="STRING" id="641238.SAMN04490244_101471"/>
<evidence type="ECO:0000313" key="9">
    <source>
        <dbReference type="Proteomes" id="UP000198885"/>
    </source>
</evidence>
<comment type="subcellular location">
    <subcellularLocation>
        <location evidence="1">Cell inner membrane</location>
        <topology evidence="1">Multi-pass membrane protein</topology>
    </subcellularLocation>
</comment>
<dbReference type="GO" id="GO:0005886">
    <property type="term" value="C:plasma membrane"/>
    <property type="evidence" value="ECO:0007669"/>
    <property type="project" value="UniProtKB-SubCell"/>
</dbReference>